<evidence type="ECO:0000256" key="3">
    <source>
        <dbReference type="ARBA" id="ARBA00022475"/>
    </source>
</evidence>
<evidence type="ECO:0000256" key="6">
    <source>
        <dbReference type="ARBA" id="ARBA00023136"/>
    </source>
</evidence>
<organism evidence="7 8">
    <name type="scientific">Mycolicibacterium sediminis</name>
    <dbReference type="NCBI Taxonomy" id="1286180"/>
    <lineage>
        <taxon>Bacteria</taxon>
        <taxon>Bacillati</taxon>
        <taxon>Actinomycetota</taxon>
        <taxon>Actinomycetes</taxon>
        <taxon>Mycobacteriales</taxon>
        <taxon>Mycobacteriaceae</taxon>
        <taxon>Mycolicibacterium</taxon>
    </lineage>
</organism>
<dbReference type="KEGG" id="msei:MSEDJ_44040"/>
<keyword evidence="3" id="KW-1003">Cell membrane</keyword>
<dbReference type="Gene3D" id="2.60.40.2880">
    <property type="entry name" value="MmpS1-5, C-terminal soluble domain"/>
    <property type="match status" value="1"/>
</dbReference>
<comment type="similarity">
    <text evidence="2">Belongs to the MmpS family.</text>
</comment>
<reference evidence="7 8" key="1">
    <citation type="journal article" date="2019" name="Emerg. Microbes Infect.">
        <title>Comprehensive subspecies identification of 175 nontuberculous mycobacteria species based on 7547 genomic profiles.</title>
        <authorList>
            <person name="Matsumoto Y."/>
            <person name="Kinjo T."/>
            <person name="Motooka D."/>
            <person name="Nabeya D."/>
            <person name="Jung N."/>
            <person name="Uechi K."/>
            <person name="Horii T."/>
            <person name="Iida T."/>
            <person name="Fujita J."/>
            <person name="Nakamura S."/>
        </authorList>
    </citation>
    <scope>NUCLEOTIDE SEQUENCE [LARGE SCALE GENOMIC DNA]</scope>
    <source>
        <strain evidence="7 8">JCM 17899</strain>
    </source>
</reference>
<dbReference type="Proteomes" id="UP000467193">
    <property type="component" value="Chromosome"/>
</dbReference>
<dbReference type="Pfam" id="PF05423">
    <property type="entry name" value="Mycobact_memb"/>
    <property type="match status" value="1"/>
</dbReference>
<dbReference type="InterPro" id="IPR008693">
    <property type="entry name" value="MmpS"/>
</dbReference>
<evidence type="ECO:0000256" key="5">
    <source>
        <dbReference type="ARBA" id="ARBA00022989"/>
    </source>
</evidence>
<protein>
    <submittedName>
        <fullName evidence="7">Uncharacterized protein</fullName>
    </submittedName>
</protein>
<gene>
    <name evidence="7" type="ORF">MSEDJ_44040</name>
</gene>
<evidence type="ECO:0000256" key="1">
    <source>
        <dbReference type="ARBA" id="ARBA00004236"/>
    </source>
</evidence>
<keyword evidence="8" id="KW-1185">Reference proteome</keyword>
<keyword evidence="5" id="KW-1133">Transmembrane helix</keyword>
<dbReference type="GO" id="GO:0005886">
    <property type="term" value="C:plasma membrane"/>
    <property type="evidence" value="ECO:0007669"/>
    <property type="project" value="UniProtKB-SubCell"/>
</dbReference>
<comment type="subcellular location">
    <subcellularLocation>
        <location evidence="1">Cell membrane</location>
    </subcellularLocation>
</comment>
<keyword evidence="4" id="KW-0812">Transmembrane</keyword>
<evidence type="ECO:0000256" key="2">
    <source>
        <dbReference type="ARBA" id="ARBA00007531"/>
    </source>
</evidence>
<evidence type="ECO:0000313" key="7">
    <source>
        <dbReference type="EMBL" id="BBY30308.1"/>
    </source>
</evidence>
<dbReference type="AlphaFoldDB" id="A0A7I7QVD0"/>
<evidence type="ECO:0000313" key="8">
    <source>
        <dbReference type="Proteomes" id="UP000467193"/>
    </source>
</evidence>
<sequence>MKDLSFGGPMRRRWTVIVALVTVVDFSVTRLRAIFGSDNQAFRPAADELENTGLNPKRVLVEVFASPGAAATVNFLDEHAHPQRGDDAPLPWSHTLTTDDPTQVADLRPCVGVRGRDCPHCV</sequence>
<evidence type="ECO:0000256" key="4">
    <source>
        <dbReference type="ARBA" id="ARBA00022692"/>
    </source>
</evidence>
<proteinExistence type="inferred from homology"/>
<dbReference type="InterPro" id="IPR038468">
    <property type="entry name" value="MmpS_C"/>
</dbReference>
<name>A0A7I7QVD0_9MYCO</name>
<accession>A0A7I7QVD0</accession>
<keyword evidence="6" id="KW-0472">Membrane</keyword>
<dbReference type="EMBL" id="AP022588">
    <property type="protein sequence ID" value="BBY30308.1"/>
    <property type="molecule type" value="Genomic_DNA"/>
</dbReference>